<evidence type="ECO:0000256" key="1">
    <source>
        <dbReference type="ARBA" id="ARBA00022605"/>
    </source>
</evidence>
<feature type="binding site" evidence="7">
    <location>
        <position position="7"/>
    </location>
    <ligand>
        <name>ATP</name>
        <dbReference type="ChEBI" id="CHEBI:30616"/>
    </ligand>
</feature>
<dbReference type="PROSITE" id="PS00902">
    <property type="entry name" value="GLUTAMATE_5_KINASE"/>
    <property type="match status" value="1"/>
</dbReference>
<keyword evidence="1 7" id="KW-0028">Amino-acid biosynthesis</keyword>
<dbReference type="InterPro" id="IPR001057">
    <property type="entry name" value="Glu/AcGlu_kinase"/>
</dbReference>
<comment type="similarity">
    <text evidence="7">Belongs to the glutamate 5-kinase family.</text>
</comment>
<evidence type="ECO:0000313" key="10">
    <source>
        <dbReference type="Proteomes" id="UP001321445"/>
    </source>
</evidence>
<organism evidence="9 10">
    <name type="scientific">Hydrogenimonas cancrithermarum</name>
    <dbReference type="NCBI Taxonomy" id="2993563"/>
    <lineage>
        <taxon>Bacteria</taxon>
        <taxon>Pseudomonadati</taxon>
        <taxon>Campylobacterota</taxon>
        <taxon>Epsilonproteobacteria</taxon>
        <taxon>Campylobacterales</taxon>
        <taxon>Hydrogenimonadaceae</taxon>
        <taxon>Hydrogenimonas</taxon>
    </lineage>
</organism>
<evidence type="ECO:0000256" key="6">
    <source>
        <dbReference type="ARBA" id="ARBA00022840"/>
    </source>
</evidence>
<name>A0ABN6WU64_9BACT</name>
<dbReference type="Gene3D" id="3.40.1160.10">
    <property type="entry name" value="Acetylglutamate kinase-like"/>
    <property type="match status" value="1"/>
</dbReference>
<dbReference type="InterPro" id="IPR036393">
    <property type="entry name" value="AceGlu_kinase-like_sf"/>
</dbReference>
<feature type="binding site" evidence="7">
    <location>
        <position position="131"/>
    </location>
    <ligand>
        <name>substrate</name>
    </ligand>
</feature>
<dbReference type="InterPro" id="IPR019797">
    <property type="entry name" value="Glutamate_5-kinase_CS"/>
</dbReference>
<dbReference type="EMBL" id="AP027370">
    <property type="protein sequence ID" value="BDY12406.1"/>
    <property type="molecule type" value="Genomic_DNA"/>
</dbReference>
<evidence type="ECO:0000256" key="3">
    <source>
        <dbReference type="ARBA" id="ARBA00022679"/>
    </source>
</evidence>
<keyword evidence="5 7" id="KW-0418">Kinase</keyword>
<dbReference type="PRINTS" id="PR00474">
    <property type="entry name" value="GLU5KINASE"/>
</dbReference>
<keyword evidence="7" id="KW-0963">Cytoplasm</keyword>
<dbReference type="InterPro" id="IPR005715">
    <property type="entry name" value="Glu_5kinase/COase_Synthase"/>
</dbReference>
<keyword evidence="4 7" id="KW-0547">Nucleotide-binding</keyword>
<feature type="domain" description="Aspartate/glutamate/uridylate kinase" evidence="8">
    <location>
        <begin position="2"/>
        <end position="228"/>
    </location>
</feature>
<evidence type="ECO:0000256" key="7">
    <source>
        <dbReference type="HAMAP-Rule" id="MF_00456"/>
    </source>
</evidence>
<evidence type="ECO:0000256" key="4">
    <source>
        <dbReference type="ARBA" id="ARBA00022741"/>
    </source>
</evidence>
<proteinExistence type="inferred from homology"/>
<protein>
    <recommendedName>
        <fullName evidence="7">Glutamate 5-kinase</fullName>
        <ecNumber evidence="7">2.7.2.11</ecNumber>
    </recommendedName>
    <alternativeName>
        <fullName evidence="7">Gamma-glutamyl kinase</fullName>
        <shortName evidence="7">GK</shortName>
    </alternativeName>
</protein>
<dbReference type="PIRSF" id="PIRSF000729">
    <property type="entry name" value="GK"/>
    <property type="match status" value="1"/>
</dbReference>
<sequence>MKRIVIKVGSAVLTEQNRVVRERMAALVDLIVKVREKGIEVILVSSGAVAAGYTLCKLDKKIVANRQALASIGQPKLISMYQKKFGKHDVVVSQILLTADDFDSRKRTYHAKCAVETLLEQGIVPIINENDVTATEELVFGDNDQLSAHVAHYFDAELLVILSDIDSYYDKDPRKYEDAKPLKVVREIPKESLEAECTPHGSFATGGIVTKLKAADFLLKRGRKMFLASGFELKDAYAFLIDEVHRGGTLFLKRFDEAEEGVETA</sequence>
<accession>A0ABN6WU64</accession>
<dbReference type="PANTHER" id="PTHR43654">
    <property type="entry name" value="GLUTAMATE 5-KINASE"/>
    <property type="match status" value="1"/>
</dbReference>
<dbReference type="InterPro" id="IPR041739">
    <property type="entry name" value="G5K_ProB"/>
</dbReference>
<keyword evidence="2 7" id="KW-0641">Proline biosynthesis</keyword>
<dbReference type="PANTHER" id="PTHR43654:SF3">
    <property type="entry name" value="GLUTAMATE 5-KINASE"/>
    <property type="match status" value="1"/>
</dbReference>
<dbReference type="Pfam" id="PF00696">
    <property type="entry name" value="AA_kinase"/>
    <property type="match status" value="1"/>
</dbReference>
<comment type="subcellular location">
    <subcellularLocation>
        <location evidence="7">Cytoplasm</location>
    </subcellularLocation>
</comment>
<feature type="binding site" evidence="7">
    <location>
        <position position="143"/>
    </location>
    <ligand>
        <name>substrate</name>
    </ligand>
</feature>
<dbReference type="SUPFAM" id="SSF53633">
    <property type="entry name" value="Carbamate kinase-like"/>
    <property type="match status" value="1"/>
</dbReference>
<keyword evidence="6 7" id="KW-0067">ATP-binding</keyword>
<dbReference type="RefSeq" id="WP_286337603.1">
    <property type="nucleotide sequence ID" value="NZ_AP027370.1"/>
</dbReference>
<reference evidence="9 10" key="1">
    <citation type="submission" date="2023-03" db="EMBL/GenBank/DDBJ databases">
        <title>Description of Hydrogenimonas sp. ISO32.</title>
        <authorList>
            <person name="Mino S."/>
            <person name="Fukazawa S."/>
            <person name="Sawabe T."/>
        </authorList>
    </citation>
    <scope>NUCLEOTIDE SEQUENCE [LARGE SCALE GENOMIC DNA]</scope>
    <source>
        <strain evidence="9 10">ISO32</strain>
    </source>
</reference>
<dbReference type="CDD" id="cd04242">
    <property type="entry name" value="AAK_G5K_ProB"/>
    <property type="match status" value="1"/>
</dbReference>
<dbReference type="InterPro" id="IPR001048">
    <property type="entry name" value="Asp/Glu/Uridylate_kinase"/>
</dbReference>
<dbReference type="HAMAP" id="MF_00456">
    <property type="entry name" value="ProB"/>
    <property type="match status" value="1"/>
</dbReference>
<feature type="binding site" evidence="7">
    <location>
        <begin position="163"/>
        <end position="164"/>
    </location>
    <ligand>
        <name>ATP</name>
        <dbReference type="ChEBI" id="CHEBI:30616"/>
    </ligand>
</feature>
<keyword evidence="10" id="KW-1185">Reference proteome</keyword>
<evidence type="ECO:0000256" key="5">
    <source>
        <dbReference type="ARBA" id="ARBA00022777"/>
    </source>
</evidence>
<gene>
    <name evidence="7 9" type="primary">proB</name>
    <name evidence="9" type="ORF">HCR_07180</name>
</gene>
<comment type="catalytic activity">
    <reaction evidence="7">
        <text>L-glutamate + ATP = L-glutamyl 5-phosphate + ADP</text>
        <dbReference type="Rhea" id="RHEA:14877"/>
        <dbReference type="ChEBI" id="CHEBI:29985"/>
        <dbReference type="ChEBI" id="CHEBI:30616"/>
        <dbReference type="ChEBI" id="CHEBI:58274"/>
        <dbReference type="ChEBI" id="CHEBI:456216"/>
        <dbReference type="EC" id="2.7.2.11"/>
    </reaction>
</comment>
<keyword evidence="3 7" id="KW-0808">Transferase</keyword>
<dbReference type="InterPro" id="IPR011529">
    <property type="entry name" value="Glu_5kinase"/>
</dbReference>
<evidence type="ECO:0000259" key="8">
    <source>
        <dbReference type="Pfam" id="PF00696"/>
    </source>
</evidence>
<feature type="binding site" evidence="7">
    <location>
        <position position="46"/>
    </location>
    <ligand>
        <name>substrate</name>
    </ligand>
</feature>
<evidence type="ECO:0000256" key="2">
    <source>
        <dbReference type="ARBA" id="ARBA00022650"/>
    </source>
</evidence>
<feature type="binding site" evidence="7">
    <location>
        <begin position="205"/>
        <end position="211"/>
    </location>
    <ligand>
        <name>ATP</name>
        <dbReference type="ChEBI" id="CHEBI:30616"/>
    </ligand>
</feature>
<dbReference type="EC" id="2.7.2.11" evidence="7"/>
<dbReference type="NCBIfam" id="TIGR01027">
    <property type="entry name" value="proB"/>
    <property type="match status" value="1"/>
</dbReference>
<comment type="function">
    <text evidence="7">Catalyzes the transfer of a phosphate group to glutamate to form L-glutamate 5-phosphate.</text>
</comment>
<evidence type="ECO:0000313" key="9">
    <source>
        <dbReference type="EMBL" id="BDY12406.1"/>
    </source>
</evidence>
<dbReference type="Proteomes" id="UP001321445">
    <property type="component" value="Chromosome"/>
</dbReference>
<comment type="pathway">
    <text evidence="7">Amino-acid biosynthesis; L-proline biosynthesis; L-glutamate 5-semialdehyde from L-glutamate: step 1/2.</text>
</comment>